<feature type="region of interest" description="Disordered" evidence="1">
    <location>
        <begin position="150"/>
        <end position="174"/>
    </location>
</feature>
<keyword evidence="4" id="KW-1185">Reference proteome</keyword>
<dbReference type="AlphaFoldDB" id="A0A1Q5UGV3"/>
<reference evidence="3 4" key="1">
    <citation type="submission" date="2016-10" db="EMBL/GenBank/DDBJ databases">
        <title>Genome sequence of the ascomycete fungus Penicillium subrubescens.</title>
        <authorList>
            <person name="De Vries R.P."/>
            <person name="Peng M."/>
            <person name="Dilokpimol A."/>
            <person name="Hilden K."/>
            <person name="Makela M.R."/>
            <person name="Grigoriev I."/>
            <person name="Riley R."/>
            <person name="Granchi Z."/>
        </authorList>
    </citation>
    <scope>NUCLEOTIDE SEQUENCE [LARGE SCALE GENOMIC DNA]</scope>
    <source>
        <strain evidence="3 4">CBS 132785</strain>
    </source>
</reference>
<name>A0A1Q5UGV3_9EURO</name>
<feature type="transmembrane region" description="Helical" evidence="2">
    <location>
        <begin position="87"/>
        <end position="106"/>
    </location>
</feature>
<comment type="caution">
    <text evidence="3">The sequence shown here is derived from an EMBL/GenBank/DDBJ whole genome shotgun (WGS) entry which is preliminary data.</text>
</comment>
<dbReference type="Proteomes" id="UP000186955">
    <property type="component" value="Unassembled WGS sequence"/>
</dbReference>
<evidence type="ECO:0000256" key="2">
    <source>
        <dbReference type="SAM" id="Phobius"/>
    </source>
</evidence>
<sequence length="193" mass="21836">MTSIIQRIFHHHAADADPYDARGRSGRCQSSLLGACSLRFASVPVSVPGPVSGDTSLALARLQARQVNPYGGSGDPEWKAKRDHDSLIIFIVVLLFLAAIAAYSLVSWRLGLKGVDCLWWCLRQLNPMNHWEAWCAFWKDRTRQRRRRREGIELQPYPGPPPDAPYQRLPSPARPAPALIRLGRFRFLERRGV</sequence>
<evidence type="ECO:0000256" key="1">
    <source>
        <dbReference type="SAM" id="MobiDB-lite"/>
    </source>
</evidence>
<keyword evidence="2" id="KW-0472">Membrane</keyword>
<keyword evidence="2" id="KW-0812">Transmembrane</keyword>
<proteinExistence type="predicted"/>
<evidence type="ECO:0000313" key="4">
    <source>
        <dbReference type="Proteomes" id="UP000186955"/>
    </source>
</evidence>
<evidence type="ECO:0000313" key="3">
    <source>
        <dbReference type="EMBL" id="OKP11691.1"/>
    </source>
</evidence>
<dbReference type="OrthoDB" id="4368131at2759"/>
<dbReference type="EMBL" id="MNBE01000274">
    <property type="protein sequence ID" value="OKP11691.1"/>
    <property type="molecule type" value="Genomic_DNA"/>
</dbReference>
<protein>
    <submittedName>
        <fullName evidence="3">Uncharacterized protein</fullName>
    </submittedName>
</protein>
<gene>
    <name evidence="3" type="ORF">PENSUB_2763</name>
</gene>
<organism evidence="3 4">
    <name type="scientific">Penicillium subrubescens</name>
    <dbReference type="NCBI Taxonomy" id="1316194"/>
    <lineage>
        <taxon>Eukaryota</taxon>
        <taxon>Fungi</taxon>
        <taxon>Dikarya</taxon>
        <taxon>Ascomycota</taxon>
        <taxon>Pezizomycotina</taxon>
        <taxon>Eurotiomycetes</taxon>
        <taxon>Eurotiomycetidae</taxon>
        <taxon>Eurotiales</taxon>
        <taxon>Aspergillaceae</taxon>
        <taxon>Penicillium</taxon>
    </lineage>
</organism>
<accession>A0A1Q5UGV3</accession>
<keyword evidence="2" id="KW-1133">Transmembrane helix</keyword>